<proteinExistence type="predicted"/>
<dbReference type="EMBL" id="JARJCN010000060">
    <property type="protein sequence ID" value="KAJ7079449.1"/>
    <property type="molecule type" value="Genomic_DNA"/>
</dbReference>
<feature type="region of interest" description="Disordered" evidence="1">
    <location>
        <begin position="57"/>
        <end position="85"/>
    </location>
</feature>
<feature type="non-terminal residue" evidence="2">
    <location>
        <position position="85"/>
    </location>
</feature>
<accession>A0AAD6XPV6</accession>
<organism evidence="2 3">
    <name type="scientific">Mycena belliarum</name>
    <dbReference type="NCBI Taxonomy" id="1033014"/>
    <lineage>
        <taxon>Eukaryota</taxon>
        <taxon>Fungi</taxon>
        <taxon>Dikarya</taxon>
        <taxon>Basidiomycota</taxon>
        <taxon>Agaricomycotina</taxon>
        <taxon>Agaricomycetes</taxon>
        <taxon>Agaricomycetidae</taxon>
        <taxon>Agaricales</taxon>
        <taxon>Marasmiineae</taxon>
        <taxon>Mycenaceae</taxon>
        <taxon>Mycena</taxon>
    </lineage>
</organism>
<feature type="non-terminal residue" evidence="2">
    <location>
        <position position="1"/>
    </location>
</feature>
<sequence length="85" mass="9229">NVMLTRARKGMVIVTSLGFIQSDGGARTLVGKLSQYWENRGINAWIDWRRVADGTAVLPGSPGTPAPSLAAEQSELRLSPPQRPR</sequence>
<gene>
    <name evidence="2" type="ORF">B0H15DRAFT_748033</name>
</gene>
<evidence type="ECO:0000313" key="2">
    <source>
        <dbReference type="EMBL" id="KAJ7079449.1"/>
    </source>
</evidence>
<evidence type="ECO:0000256" key="1">
    <source>
        <dbReference type="SAM" id="MobiDB-lite"/>
    </source>
</evidence>
<reference evidence="2" key="1">
    <citation type="submission" date="2023-03" db="EMBL/GenBank/DDBJ databases">
        <title>Massive genome expansion in bonnet fungi (Mycena s.s.) driven by repeated elements and novel gene families across ecological guilds.</title>
        <authorList>
            <consortium name="Lawrence Berkeley National Laboratory"/>
            <person name="Harder C.B."/>
            <person name="Miyauchi S."/>
            <person name="Viragh M."/>
            <person name="Kuo A."/>
            <person name="Thoen E."/>
            <person name="Andreopoulos B."/>
            <person name="Lu D."/>
            <person name="Skrede I."/>
            <person name="Drula E."/>
            <person name="Henrissat B."/>
            <person name="Morin E."/>
            <person name="Kohler A."/>
            <person name="Barry K."/>
            <person name="LaButti K."/>
            <person name="Morin E."/>
            <person name="Salamov A."/>
            <person name="Lipzen A."/>
            <person name="Mereny Z."/>
            <person name="Hegedus B."/>
            <person name="Baldrian P."/>
            <person name="Stursova M."/>
            <person name="Weitz H."/>
            <person name="Taylor A."/>
            <person name="Grigoriev I.V."/>
            <person name="Nagy L.G."/>
            <person name="Martin F."/>
            <person name="Kauserud H."/>
        </authorList>
    </citation>
    <scope>NUCLEOTIDE SEQUENCE</scope>
    <source>
        <strain evidence="2">CBHHK173m</strain>
    </source>
</reference>
<evidence type="ECO:0008006" key="4">
    <source>
        <dbReference type="Google" id="ProtNLM"/>
    </source>
</evidence>
<keyword evidence="3" id="KW-1185">Reference proteome</keyword>
<protein>
    <recommendedName>
        <fullName evidence="4">DNA2/NAM7 helicase-like C-terminal domain-containing protein</fullName>
    </recommendedName>
</protein>
<comment type="caution">
    <text evidence="2">The sequence shown here is derived from an EMBL/GenBank/DDBJ whole genome shotgun (WGS) entry which is preliminary data.</text>
</comment>
<evidence type="ECO:0000313" key="3">
    <source>
        <dbReference type="Proteomes" id="UP001222325"/>
    </source>
</evidence>
<name>A0AAD6XPV6_9AGAR</name>
<dbReference type="Proteomes" id="UP001222325">
    <property type="component" value="Unassembled WGS sequence"/>
</dbReference>
<dbReference type="AlphaFoldDB" id="A0AAD6XPV6"/>